<feature type="domain" description="HTH araC/xylS-type" evidence="5">
    <location>
        <begin position="142"/>
        <end position="240"/>
    </location>
</feature>
<dbReference type="EMBL" id="MOXJ01000004">
    <property type="protein sequence ID" value="PDO11182.1"/>
    <property type="molecule type" value="Genomic_DNA"/>
</dbReference>
<keyword evidence="1" id="KW-0805">Transcription regulation</keyword>
<dbReference type="CDD" id="cd17536">
    <property type="entry name" value="REC_YesN-like"/>
    <property type="match status" value="1"/>
</dbReference>
<gene>
    <name evidence="7" type="ORF">BLM47_02985</name>
</gene>
<evidence type="ECO:0000259" key="5">
    <source>
        <dbReference type="PROSITE" id="PS01124"/>
    </source>
</evidence>
<feature type="modified residue" description="4-aspartylphosphate" evidence="4">
    <location>
        <position position="55"/>
    </location>
</feature>
<name>A0A2A6E2M7_9BACL</name>
<dbReference type="PRINTS" id="PR00032">
    <property type="entry name" value="HTHARAC"/>
</dbReference>
<dbReference type="Pfam" id="PF00072">
    <property type="entry name" value="Response_reg"/>
    <property type="match status" value="1"/>
</dbReference>
<dbReference type="GO" id="GO:0043565">
    <property type="term" value="F:sequence-specific DNA binding"/>
    <property type="evidence" value="ECO:0007669"/>
    <property type="project" value="InterPro"/>
</dbReference>
<comment type="caution">
    <text evidence="7">The sequence shown here is derived from an EMBL/GenBank/DDBJ whole genome shotgun (WGS) entry which is preliminary data.</text>
</comment>
<evidence type="ECO:0000256" key="1">
    <source>
        <dbReference type="ARBA" id="ARBA00023015"/>
    </source>
</evidence>
<dbReference type="AlphaFoldDB" id="A0A2A6E2M7"/>
<sequence length="242" mass="28103">MYDLLLVDDERWVRAALRKTIERTGLPFSVAAECADGREAWDRLTADPVPLVLADIRMPVLDGLELLKRIRREGMRTDVIVVSGYDDFDYAREALRHGAFDYWLKPVDMEEARRSLERWMEQSAVRLERLSEKSPEERSVVERVIAFVHSRQPGDVSLAQAAAHVHLSPAYLSQLFKRQTGRNFVDFVQEVRMRKAERMLADTRLRVSEIAERLGYGDVAYFTNAFKRWAGVPPSEFRKRFE</sequence>
<accession>A0A2A6E2M7</accession>
<evidence type="ECO:0000256" key="3">
    <source>
        <dbReference type="ARBA" id="ARBA00023163"/>
    </source>
</evidence>
<dbReference type="PANTHER" id="PTHR43280:SF28">
    <property type="entry name" value="HTH-TYPE TRANSCRIPTIONAL ACTIVATOR RHAS"/>
    <property type="match status" value="1"/>
</dbReference>
<dbReference type="InterPro" id="IPR009057">
    <property type="entry name" value="Homeodomain-like_sf"/>
</dbReference>
<evidence type="ECO:0000313" key="7">
    <source>
        <dbReference type="EMBL" id="PDO11182.1"/>
    </source>
</evidence>
<keyword evidence="4" id="KW-0597">Phosphoprotein</keyword>
<keyword evidence="3" id="KW-0804">Transcription</keyword>
<organism evidence="7 8">
    <name type="scientific">Candidatus Reconcilbacillus cellulovorans</name>
    <dbReference type="NCBI Taxonomy" id="1906605"/>
    <lineage>
        <taxon>Bacteria</taxon>
        <taxon>Bacillati</taxon>
        <taxon>Bacillota</taxon>
        <taxon>Bacilli</taxon>
        <taxon>Bacillales</taxon>
        <taxon>Paenibacillaceae</taxon>
        <taxon>Candidatus Reconcilbacillus</taxon>
    </lineage>
</organism>
<dbReference type="Gene3D" id="1.10.10.60">
    <property type="entry name" value="Homeodomain-like"/>
    <property type="match status" value="2"/>
</dbReference>
<dbReference type="Pfam" id="PF12833">
    <property type="entry name" value="HTH_18"/>
    <property type="match status" value="1"/>
</dbReference>
<dbReference type="InterPro" id="IPR018060">
    <property type="entry name" value="HTH_AraC"/>
</dbReference>
<dbReference type="SMART" id="SM00448">
    <property type="entry name" value="REC"/>
    <property type="match status" value="1"/>
</dbReference>
<dbReference type="InterPro" id="IPR001789">
    <property type="entry name" value="Sig_transdc_resp-reg_receiver"/>
</dbReference>
<evidence type="ECO:0000313" key="8">
    <source>
        <dbReference type="Proteomes" id="UP000243688"/>
    </source>
</evidence>
<dbReference type="Proteomes" id="UP000243688">
    <property type="component" value="Unassembled WGS sequence"/>
</dbReference>
<evidence type="ECO:0000256" key="2">
    <source>
        <dbReference type="ARBA" id="ARBA00023125"/>
    </source>
</evidence>
<dbReference type="PROSITE" id="PS00041">
    <property type="entry name" value="HTH_ARAC_FAMILY_1"/>
    <property type="match status" value="1"/>
</dbReference>
<reference evidence="7 8" key="1">
    <citation type="submission" date="2016-12" db="EMBL/GenBank/DDBJ databases">
        <title>Candidatus Reconcilibacillus cellulovorans genome.</title>
        <authorList>
            <person name="Kolinko S."/>
            <person name="Wu Y.-W."/>
            <person name="Tachea F."/>
            <person name="Denzel E."/>
            <person name="Hiras J."/>
            <person name="Baecker N."/>
            <person name="Chan L.J."/>
            <person name="Eichorst S.A."/>
            <person name="Frey D."/>
            <person name="Adams P.D."/>
            <person name="Pray T."/>
            <person name="Tanjore D."/>
            <person name="Petzold C.J."/>
            <person name="Gladden J.M."/>
            <person name="Simmons B.A."/>
            <person name="Singer S.W."/>
        </authorList>
    </citation>
    <scope>NUCLEOTIDE SEQUENCE [LARGE SCALE GENOMIC DNA]</scope>
    <source>
        <strain evidence="7">JTherm</strain>
    </source>
</reference>
<dbReference type="GO" id="GO:0003700">
    <property type="term" value="F:DNA-binding transcription factor activity"/>
    <property type="evidence" value="ECO:0007669"/>
    <property type="project" value="InterPro"/>
</dbReference>
<dbReference type="PANTHER" id="PTHR43280">
    <property type="entry name" value="ARAC-FAMILY TRANSCRIPTIONAL REGULATOR"/>
    <property type="match status" value="1"/>
</dbReference>
<dbReference type="Gene3D" id="3.40.50.2300">
    <property type="match status" value="1"/>
</dbReference>
<proteinExistence type="predicted"/>
<feature type="domain" description="Response regulatory" evidence="6">
    <location>
        <begin position="3"/>
        <end position="120"/>
    </location>
</feature>
<dbReference type="InterPro" id="IPR020449">
    <property type="entry name" value="Tscrpt_reg_AraC-type_HTH"/>
</dbReference>
<evidence type="ECO:0000256" key="4">
    <source>
        <dbReference type="PROSITE-ProRule" id="PRU00169"/>
    </source>
</evidence>
<dbReference type="InterPro" id="IPR011006">
    <property type="entry name" value="CheY-like_superfamily"/>
</dbReference>
<dbReference type="SMART" id="SM00342">
    <property type="entry name" value="HTH_ARAC"/>
    <property type="match status" value="1"/>
</dbReference>
<protein>
    <submittedName>
        <fullName evidence="7">DNA-binding response regulator</fullName>
    </submittedName>
</protein>
<dbReference type="InterPro" id="IPR018062">
    <property type="entry name" value="HTH_AraC-typ_CS"/>
</dbReference>
<keyword evidence="2 7" id="KW-0238">DNA-binding</keyword>
<dbReference type="SUPFAM" id="SSF52172">
    <property type="entry name" value="CheY-like"/>
    <property type="match status" value="1"/>
</dbReference>
<dbReference type="SUPFAM" id="SSF46689">
    <property type="entry name" value="Homeodomain-like"/>
    <property type="match status" value="2"/>
</dbReference>
<dbReference type="GO" id="GO:0000160">
    <property type="term" value="P:phosphorelay signal transduction system"/>
    <property type="evidence" value="ECO:0007669"/>
    <property type="project" value="InterPro"/>
</dbReference>
<dbReference type="PROSITE" id="PS01124">
    <property type="entry name" value="HTH_ARAC_FAMILY_2"/>
    <property type="match status" value="1"/>
</dbReference>
<dbReference type="PROSITE" id="PS50110">
    <property type="entry name" value="RESPONSE_REGULATORY"/>
    <property type="match status" value="1"/>
</dbReference>
<evidence type="ECO:0000259" key="6">
    <source>
        <dbReference type="PROSITE" id="PS50110"/>
    </source>
</evidence>